<gene>
    <name evidence="2" type="ORF">V2I23_08420</name>
</gene>
<organism evidence="2 3">
    <name type="scientific">Campylobacter porcelli</name>
    <dbReference type="NCBI Taxonomy" id="1660073"/>
    <lineage>
        <taxon>Bacteria</taxon>
        <taxon>Pseudomonadati</taxon>
        <taxon>Campylobacterota</taxon>
        <taxon>Epsilonproteobacteria</taxon>
        <taxon>Campylobacterales</taxon>
        <taxon>Campylobacteraceae</taxon>
        <taxon>Campylobacter</taxon>
    </lineage>
</organism>
<dbReference type="EMBL" id="JAZBRD010000049">
    <property type="protein sequence ID" value="MEE3745296.1"/>
    <property type="molecule type" value="Genomic_DNA"/>
</dbReference>
<evidence type="ECO:0000256" key="1">
    <source>
        <dbReference type="SAM" id="MobiDB-lite"/>
    </source>
</evidence>
<feature type="non-terminal residue" evidence="2">
    <location>
        <position position="155"/>
    </location>
</feature>
<reference evidence="2 3" key="1">
    <citation type="submission" date="2024-01" db="EMBL/GenBank/DDBJ databases">
        <title>Campylobacter porcellus sp. nov.</title>
        <authorList>
            <person name="Papic B."/>
            <person name="Gruntar I."/>
        </authorList>
    </citation>
    <scope>NUCLEOTIDE SEQUENCE [LARGE SCALE GENOMIC DNA]</scope>
    <source>
        <strain evidence="2 3">CX2-4855-23</strain>
    </source>
</reference>
<accession>A0ABU7M6F9</accession>
<feature type="compositionally biased region" description="Basic and acidic residues" evidence="1">
    <location>
        <begin position="130"/>
        <end position="140"/>
    </location>
</feature>
<feature type="region of interest" description="Disordered" evidence="1">
    <location>
        <begin position="71"/>
        <end position="92"/>
    </location>
</feature>
<evidence type="ECO:0000313" key="3">
    <source>
        <dbReference type="Proteomes" id="UP001331664"/>
    </source>
</evidence>
<name>A0ABU7M6F9_9BACT</name>
<sequence>YADDLAKIDELNLGDEVKFKLKEKYEKFLSAASDRVTKSKGGKVTFHHKKWGDATELEAFRTKLFNENSTPNELLSQGQVPTGWMRGSANIGNSWEEQPKWADKFKAKMTKMGQEYSDKKIANLANWHKDSHPATKESDGSPKVFYHGTNANFNA</sequence>
<comment type="caution">
    <text evidence="2">The sequence shown here is derived from an EMBL/GenBank/DDBJ whole genome shotgun (WGS) entry which is preliminary data.</text>
</comment>
<feature type="region of interest" description="Disordered" evidence="1">
    <location>
        <begin position="130"/>
        <end position="155"/>
    </location>
</feature>
<feature type="compositionally biased region" description="Polar residues" evidence="1">
    <location>
        <begin position="71"/>
        <end position="80"/>
    </location>
</feature>
<evidence type="ECO:0000313" key="2">
    <source>
        <dbReference type="EMBL" id="MEE3745296.1"/>
    </source>
</evidence>
<keyword evidence="3" id="KW-1185">Reference proteome</keyword>
<dbReference type="RefSeq" id="WP_330526581.1">
    <property type="nucleotide sequence ID" value="NZ_JAZBRD010000049.1"/>
</dbReference>
<dbReference type="Proteomes" id="UP001331664">
    <property type="component" value="Unassembled WGS sequence"/>
</dbReference>
<feature type="non-terminal residue" evidence="2">
    <location>
        <position position="1"/>
    </location>
</feature>
<proteinExistence type="predicted"/>
<protein>
    <submittedName>
        <fullName evidence="2">Uncharacterized protein</fullName>
    </submittedName>
</protein>